<dbReference type="PANTHER" id="PTHR43792">
    <property type="entry name" value="GNAT FAMILY, PUTATIVE (AFU_ORTHOLOGUE AFUA_3G00765)-RELATED-RELATED"/>
    <property type="match status" value="1"/>
</dbReference>
<dbReference type="PROSITE" id="PS51186">
    <property type="entry name" value="GNAT"/>
    <property type="match status" value="1"/>
</dbReference>
<dbReference type="PANTHER" id="PTHR43792:SF8">
    <property type="entry name" value="[RIBOSOMAL PROTEIN US5]-ALANINE N-ACETYLTRANSFERASE"/>
    <property type="match status" value="1"/>
</dbReference>
<evidence type="ECO:0000256" key="1">
    <source>
        <dbReference type="ARBA" id="ARBA00022679"/>
    </source>
</evidence>
<name>A0A1Y2F6P8_9FUNG</name>
<feature type="domain" description="N-acetyltransferase" evidence="4">
    <location>
        <begin position="16"/>
        <end position="186"/>
    </location>
</feature>
<reference evidence="5 6" key="1">
    <citation type="submission" date="2016-08" db="EMBL/GenBank/DDBJ databases">
        <title>A Parts List for Fungal Cellulosomes Revealed by Comparative Genomics.</title>
        <authorList>
            <consortium name="DOE Joint Genome Institute"/>
            <person name="Haitjema C.H."/>
            <person name="Gilmore S.P."/>
            <person name="Henske J.K."/>
            <person name="Solomon K.V."/>
            <person name="De Groot R."/>
            <person name="Kuo A."/>
            <person name="Mondo S.J."/>
            <person name="Salamov A.A."/>
            <person name="Labutti K."/>
            <person name="Zhao Z."/>
            <person name="Chiniquy J."/>
            <person name="Barry K."/>
            <person name="Brewer H.M."/>
            <person name="Purvine S.O."/>
            <person name="Wright A.T."/>
            <person name="Boxma B."/>
            <person name="Van Alen T."/>
            <person name="Hackstein J.H."/>
            <person name="Baker S.E."/>
            <person name="Grigoriev I.V."/>
            <person name="O'Malley M.A."/>
        </authorList>
    </citation>
    <scope>NUCLEOTIDE SEQUENCE [LARGE SCALE GENOMIC DNA]</scope>
    <source>
        <strain evidence="5 6">G1</strain>
    </source>
</reference>
<dbReference type="InterPro" id="IPR016181">
    <property type="entry name" value="Acyl_CoA_acyltransferase"/>
</dbReference>
<comment type="caution">
    <text evidence="5">The sequence shown here is derived from an EMBL/GenBank/DDBJ whole genome shotgun (WGS) entry which is preliminary data.</text>
</comment>
<dbReference type="STRING" id="1754190.A0A1Y2F6P8"/>
<evidence type="ECO:0000259" key="4">
    <source>
        <dbReference type="PROSITE" id="PS51186"/>
    </source>
</evidence>
<dbReference type="InterPro" id="IPR000182">
    <property type="entry name" value="GNAT_dom"/>
</dbReference>
<dbReference type="SUPFAM" id="SSF55729">
    <property type="entry name" value="Acyl-CoA N-acyltransferases (Nat)"/>
    <property type="match status" value="1"/>
</dbReference>
<evidence type="ECO:0000313" key="5">
    <source>
        <dbReference type="EMBL" id="ORY79572.1"/>
    </source>
</evidence>
<dbReference type="Proteomes" id="UP000193920">
    <property type="component" value="Unassembled WGS sequence"/>
</dbReference>
<accession>A0A1Y2F6P8</accession>
<dbReference type="GO" id="GO:0016747">
    <property type="term" value="F:acyltransferase activity, transferring groups other than amino-acyl groups"/>
    <property type="evidence" value="ECO:0007669"/>
    <property type="project" value="InterPro"/>
</dbReference>
<evidence type="ECO:0000256" key="2">
    <source>
        <dbReference type="ARBA" id="ARBA00023315"/>
    </source>
</evidence>
<gene>
    <name evidence="5" type="ORF">LY90DRAFT_698028</name>
</gene>
<dbReference type="OrthoDB" id="630895at2759"/>
<keyword evidence="6" id="KW-1185">Reference proteome</keyword>
<dbReference type="AlphaFoldDB" id="A0A1Y2F6P8"/>
<evidence type="ECO:0000313" key="6">
    <source>
        <dbReference type="Proteomes" id="UP000193920"/>
    </source>
</evidence>
<dbReference type="InterPro" id="IPR051531">
    <property type="entry name" value="N-acetyltransferase"/>
</dbReference>
<proteinExistence type="inferred from homology"/>
<dbReference type="Pfam" id="PF13302">
    <property type="entry name" value="Acetyltransf_3"/>
    <property type="match status" value="1"/>
</dbReference>
<evidence type="ECO:0000256" key="3">
    <source>
        <dbReference type="ARBA" id="ARBA00038502"/>
    </source>
</evidence>
<dbReference type="Gene3D" id="3.40.630.30">
    <property type="match status" value="1"/>
</dbReference>
<keyword evidence="1 5" id="KW-0808">Transferase</keyword>
<sequence>MSESKNIEYTTSISNIVLTEFQDSDGPAIVELLGNDTEIHKNVRYLPQPYTLQNALEFIHLYDDLKKKYNRIINFAIKEKSSGKLIGSCGFGGSDLSSTSTEIEIGYWIGQKYWGKGIGTSIIQTLLHIGFDEYKYSKINAIVFEWNIASQKILIKNGFQKEKFLKNYLEKDGKLINAIKFIRTKT</sequence>
<protein>
    <submittedName>
        <fullName evidence="5">Acyl-CoA N-acyltransferase</fullName>
    </submittedName>
</protein>
<organism evidence="5 6">
    <name type="scientific">Neocallimastix californiae</name>
    <dbReference type="NCBI Taxonomy" id="1754190"/>
    <lineage>
        <taxon>Eukaryota</taxon>
        <taxon>Fungi</taxon>
        <taxon>Fungi incertae sedis</taxon>
        <taxon>Chytridiomycota</taxon>
        <taxon>Chytridiomycota incertae sedis</taxon>
        <taxon>Neocallimastigomycetes</taxon>
        <taxon>Neocallimastigales</taxon>
        <taxon>Neocallimastigaceae</taxon>
        <taxon>Neocallimastix</taxon>
    </lineage>
</organism>
<dbReference type="EMBL" id="MCOG01000014">
    <property type="protein sequence ID" value="ORY79572.1"/>
    <property type="molecule type" value="Genomic_DNA"/>
</dbReference>
<keyword evidence="2 5" id="KW-0012">Acyltransferase</keyword>
<comment type="similarity">
    <text evidence="3">Belongs to the acetyltransferase family. RimJ subfamily.</text>
</comment>